<organism evidence="2 3">
    <name type="scientific">Nocardia nova SH22a</name>
    <dbReference type="NCBI Taxonomy" id="1415166"/>
    <lineage>
        <taxon>Bacteria</taxon>
        <taxon>Bacillati</taxon>
        <taxon>Actinomycetota</taxon>
        <taxon>Actinomycetes</taxon>
        <taxon>Mycobacteriales</taxon>
        <taxon>Nocardiaceae</taxon>
        <taxon>Nocardia</taxon>
    </lineage>
</organism>
<evidence type="ECO:0000256" key="1">
    <source>
        <dbReference type="SAM" id="MobiDB-lite"/>
    </source>
</evidence>
<dbReference type="EMBL" id="CP006850">
    <property type="protein sequence ID" value="AHH16915.1"/>
    <property type="molecule type" value="Genomic_DNA"/>
</dbReference>
<protein>
    <submittedName>
        <fullName evidence="2">Uncharacterized protein</fullName>
    </submittedName>
</protein>
<dbReference type="KEGG" id="nno:NONO_c21170"/>
<accession>W5TC60</accession>
<name>W5TC60_9NOCA</name>
<evidence type="ECO:0000313" key="2">
    <source>
        <dbReference type="EMBL" id="AHH16915.1"/>
    </source>
</evidence>
<dbReference type="Proteomes" id="UP000019150">
    <property type="component" value="Chromosome"/>
</dbReference>
<dbReference type="eggNOG" id="ENOG5031F0K">
    <property type="taxonomic scope" value="Bacteria"/>
</dbReference>
<dbReference type="HOGENOM" id="CLU_2494780_0_0_11"/>
<feature type="region of interest" description="Disordered" evidence="1">
    <location>
        <begin position="1"/>
        <end position="25"/>
    </location>
</feature>
<keyword evidence="3" id="KW-1185">Reference proteome</keyword>
<dbReference type="PATRIC" id="fig|1415166.3.peg.2151"/>
<evidence type="ECO:0000313" key="3">
    <source>
        <dbReference type="Proteomes" id="UP000019150"/>
    </source>
</evidence>
<dbReference type="AlphaFoldDB" id="W5TC60"/>
<gene>
    <name evidence="2" type="ORF">NONO_c21170</name>
</gene>
<sequence length="92" mass="10448">MDRTYSGAVRDARSATTESPNAAPVPPACDDVHLRIWLGGRAFDYRAAAAAVHNLIRDWQRRRWCAIEIVENTVADMLPENRLPNERLYIGR</sequence>
<proteinExistence type="predicted"/>
<reference evidence="2 3" key="1">
    <citation type="journal article" date="2014" name="Appl. Environ. Microbiol.">
        <title>Insights into the Microbial Degradation of Rubber and Gutta-Percha by Analysis of the Complete Genome of Nocardia nova SH22a.</title>
        <authorList>
            <person name="Luo Q."/>
            <person name="Hiessl S."/>
            <person name="Poehlein A."/>
            <person name="Daniel R."/>
            <person name="Steinbuchel A."/>
        </authorList>
    </citation>
    <scope>NUCLEOTIDE SEQUENCE [LARGE SCALE GENOMIC DNA]</scope>
    <source>
        <strain evidence="2">SH22a</strain>
    </source>
</reference>